<evidence type="ECO:0000259" key="1">
    <source>
        <dbReference type="Pfam" id="PF09995"/>
    </source>
</evidence>
<keyword evidence="3" id="KW-1185">Reference proteome</keyword>
<dbReference type="EMBL" id="CP051682">
    <property type="protein sequence ID" value="QJD94826.1"/>
    <property type="molecule type" value="Genomic_DNA"/>
</dbReference>
<dbReference type="GO" id="GO:0016491">
    <property type="term" value="F:oxidoreductase activity"/>
    <property type="evidence" value="ECO:0007669"/>
    <property type="project" value="InterPro"/>
</dbReference>
<evidence type="ECO:0000313" key="2">
    <source>
        <dbReference type="EMBL" id="QJD94826.1"/>
    </source>
</evidence>
<feature type="domain" description="ER-bound oxygenase mpaB/mpaB'/Rubber oxygenase catalytic" evidence="1">
    <location>
        <begin position="120"/>
        <end position="310"/>
    </location>
</feature>
<dbReference type="PANTHER" id="PTHR37539:SF1">
    <property type="entry name" value="ER-BOUND OXYGENASE MPAB_MPAB'_RUBBER OXYGENASE CATALYTIC DOMAIN-CONTAINING PROTEIN"/>
    <property type="match status" value="1"/>
</dbReference>
<dbReference type="KEGG" id="mrob:HH214_02495"/>
<dbReference type="InterPro" id="IPR037473">
    <property type="entry name" value="Lcp-like"/>
</dbReference>
<accession>A0A7L5E3B4</accession>
<dbReference type="Proteomes" id="UP000503278">
    <property type="component" value="Chromosome"/>
</dbReference>
<gene>
    <name evidence="2" type="ORF">HH214_02495</name>
</gene>
<organism evidence="2 3">
    <name type="scientific">Mucilaginibacter robiniae</name>
    <dbReference type="NCBI Taxonomy" id="2728022"/>
    <lineage>
        <taxon>Bacteria</taxon>
        <taxon>Pseudomonadati</taxon>
        <taxon>Bacteroidota</taxon>
        <taxon>Sphingobacteriia</taxon>
        <taxon>Sphingobacteriales</taxon>
        <taxon>Sphingobacteriaceae</taxon>
        <taxon>Mucilaginibacter</taxon>
    </lineage>
</organism>
<dbReference type="PANTHER" id="PTHR37539">
    <property type="entry name" value="SECRETED PROTEIN-RELATED"/>
    <property type="match status" value="1"/>
</dbReference>
<name>A0A7L5E3B4_9SPHI</name>
<proteinExistence type="predicted"/>
<dbReference type="InterPro" id="IPR018713">
    <property type="entry name" value="MPAB/Lcp_cat_dom"/>
</dbReference>
<sequence length="354" mass="39839">MEEVVVYSDDFLSTQRLVADPVVDTFITHTFANDQDKTALRNYLDSLKANHQLDVLPTAYANETLFAQAKQLPPWADKRQMQRGAAFFARHASLVLNMLGLLSLPYDYAGANGAMVLYLSKRLRNDAAMRLQETGQFVWDVMAPNAFAPEGKGFISILKVRLIHATARYYTLKTGQWDDTWGVPVNQEDMAGTNLSFSLLVIRGLRKLDLVVSYDDQQAFMHLWNVVSYLSGVQDSLLPQTGKQAIALAKAIQQHQFRASEQGRALTQSLIEYFQTVKLQSPLTAQNIVQLMRYLLGNEIADLLAIPAGEVSQSVLNLLKISGTLQALKPQWSVNQDYLNQYAAYKKQQEEWNS</sequence>
<dbReference type="AlphaFoldDB" id="A0A7L5E3B4"/>
<dbReference type="RefSeq" id="WP_169605843.1">
    <property type="nucleotide sequence ID" value="NZ_CP051682.1"/>
</dbReference>
<protein>
    <submittedName>
        <fullName evidence="2">DUF2236 domain-containing protein</fullName>
    </submittedName>
</protein>
<evidence type="ECO:0000313" key="3">
    <source>
        <dbReference type="Proteomes" id="UP000503278"/>
    </source>
</evidence>
<dbReference type="Pfam" id="PF09995">
    <property type="entry name" value="MPAB_Lcp_cat"/>
    <property type="match status" value="1"/>
</dbReference>
<reference evidence="2 3" key="1">
    <citation type="submission" date="2020-04" db="EMBL/GenBank/DDBJ databases">
        <title>Genome sequencing of novel species.</title>
        <authorList>
            <person name="Heo J."/>
            <person name="Kim S.-J."/>
            <person name="Kim J.-S."/>
            <person name="Hong S.-B."/>
            <person name="Kwon S.-W."/>
        </authorList>
    </citation>
    <scope>NUCLEOTIDE SEQUENCE [LARGE SCALE GENOMIC DNA]</scope>
    <source>
        <strain evidence="2 3">F39-2</strain>
    </source>
</reference>